<dbReference type="Proteomes" id="UP000216363">
    <property type="component" value="Unassembled WGS sequence"/>
</dbReference>
<sequence>MCGQAACSCGWPIPYLMSFDAHFAMRERLFASPIESIPV</sequence>
<dbReference type="EMBL" id="NNRN01000053">
    <property type="protein sequence ID" value="OYR27004.1"/>
    <property type="molecule type" value="Genomic_DNA"/>
</dbReference>
<dbReference type="AlphaFoldDB" id="A0A256GIM9"/>
<gene>
    <name evidence="1" type="ORF">CES86_3357</name>
</gene>
<evidence type="ECO:0000313" key="2">
    <source>
        <dbReference type="Proteomes" id="UP000216363"/>
    </source>
</evidence>
<proteinExistence type="predicted"/>
<reference evidence="1 2" key="1">
    <citation type="submission" date="2017-07" db="EMBL/GenBank/DDBJ databases">
        <title>Draft genome of Ochrobactrum lupini type strain LUP21.</title>
        <authorList>
            <person name="Krzyzanowska D.M."/>
            <person name="Jafra S."/>
        </authorList>
    </citation>
    <scope>NUCLEOTIDE SEQUENCE [LARGE SCALE GENOMIC DNA]</scope>
    <source>
        <strain evidence="1 2">LUP21</strain>
    </source>
</reference>
<organism evidence="1 2">
    <name type="scientific">Brucella lupini</name>
    <dbReference type="NCBI Taxonomy" id="255457"/>
    <lineage>
        <taxon>Bacteria</taxon>
        <taxon>Pseudomonadati</taxon>
        <taxon>Pseudomonadota</taxon>
        <taxon>Alphaproteobacteria</taxon>
        <taxon>Hyphomicrobiales</taxon>
        <taxon>Brucellaceae</taxon>
        <taxon>Brucella/Ochrobactrum group</taxon>
        <taxon>Brucella</taxon>
    </lineage>
</organism>
<evidence type="ECO:0000313" key="1">
    <source>
        <dbReference type="EMBL" id="OYR27004.1"/>
    </source>
</evidence>
<protein>
    <submittedName>
        <fullName evidence="1">Uncharacterized protein</fullName>
    </submittedName>
</protein>
<comment type="caution">
    <text evidence="1">The sequence shown here is derived from an EMBL/GenBank/DDBJ whole genome shotgun (WGS) entry which is preliminary data.</text>
</comment>
<name>A0A256GIM9_9HYPH</name>
<accession>A0A256GIM9</accession>